<proteinExistence type="predicted"/>
<feature type="non-terminal residue" evidence="1">
    <location>
        <position position="1"/>
    </location>
</feature>
<sequence length="16" mass="1981">YLIKFLIYKLIIILTL</sequence>
<comment type="caution">
    <text evidence="1">The sequence shown here is derived from an EMBL/GenBank/DDBJ whole genome shotgun (WGS) entry which is preliminary data.</text>
</comment>
<dbReference type="EMBL" id="AFQF01000623">
    <property type="protein sequence ID" value="EGU87700.1"/>
    <property type="molecule type" value="Genomic_DNA"/>
</dbReference>
<name>F9F5V8_FUSOF</name>
<organism evidence="1">
    <name type="scientific">Fusarium oxysporum (strain Fo5176)</name>
    <name type="common">Fusarium vascular wilt</name>
    <dbReference type="NCBI Taxonomy" id="660025"/>
    <lineage>
        <taxon>Eukaryota</taxon>
        <taxon>Fungi</taxon>
        <taxon>Dikarya</taxon>
        <taxon>Ascomycota</taxon>
        <taxon>Pezizomycotina</taxon>
        <taxon>Sordariomycetes</taxon>
        <taxon>Hypocreomycetidae</taxon>
        <taxon>Hypocreales</taxon>
        <taxon>Nectriaceae</taxon>
        <taxon>Fusarium</taxon>
        <taxon>Fusarium oxysporum species complex</taxon>
    </lineage>
</organism>
<accession>F9F5V8</accession>
<gene>
    <name evidence="1" type="ORF">FOXB_01783</name>
</gene>
<reference evidence="1" key="1">
    <citation type="journal article" date="2012" name="Mol. Plant Microbe Interact.">
        <title>A highly conserved effector in Fusarium oxysporum is required for full virulence on Arabidopsis.</title>
        <authorList>
            <person name="Thatcher L.F."/>
            <person name="Gardiner D.M."/>
            <person name="Kazan K."/>
            <person name="Manners J."/>
        </authorList>
    </citation>
    <scope>NUCLEOTIDE SEQUENCE [LARGE SCALE GENOMIC DNA]</scope>
    <source>
        <strain evidence="1">Fo5176</strain>
    </source>
</reference>
<protein>
    <submittedName>
        <fullName evidence="1">Uncharacterized protein</fullName>
    </submittedName>
</protein>
<evidence type="ECO:0000313" key="1">
    <source>
        <dbReference type="EMBL" id="EGU87700.1"/>
    </source>
</evidence>
<dbReference type="AlphaFoldDB" id="F9F5V8"/>